<dbReference type="RefSeq" id="WP_115890842.1">
    <property type="nucleotide sequence ID" value="NZ_JAEDAQ010000007.1"/>
</dbReference>
<comment type="caution">
    <text evidence="1">The sequence shown here is derived from an EMBL/GenBank/DDBJ whole genome shotgun (WGS) entry which is preliminary data.</text>
</comment>
<evidence type="ECO:0000313" key="1">
    <source>
        <dbReference type="EMBL" id="MBH9580882.1"/>
    </source>
</evidence>
<evidence type="ECO:0000313" key="2">
    <source>
        <dbReference type="Proteomes" id="UP000597038"/>
    </source>
</evidence>
<keyword evidence="2" id="KW-1185">Reference proteome</keyword>
<organism evidence="1 2">
    <name type="scientific">Staphylococcus felis</name>
    <dbReference type="NCBI Taxonomy" id="46127"/>
    <lineage>
        <taxon>Bacteria</taxon>
        <taxon>Bacillati</taxon>
        <taxon>Bacillota</taxon>
        <taxon>Bacilli</taxon>
        <taxon>Bacillales</taxon>
        <taxon>Staphylococcaceae</taxon>
        <taxon>Staphylococcus</taxon>
    </lineage>
</organism>
<dbReference type="InterPro" id="IPR010064">
    <property type="entry name" value="HK97-gp10_tail"/>
</dbReference>
<name>A0ABS0QP83_9STAP</name>
<proteinExistence type="predicted"/>
<reference evidence="1 2" key="1">
    <citation type="submission" date="2020-12" db="EMBL/GenBank/DDBJ databases">
        <title>Genomic analysis of Staphylococcus felis from a cat with skin infection.</title>
        <authorList>
            <person name="Aslantas O."/>
            <person name="Keskin O."/>
            <person name="Buyukaltay K."/>
            <person name="Gullu Yucetepe A."/>
        </authorList>
    </citation>
    <scope>NUCLEOTIDE SEQUENCE [LARGE SCALE GENOMIC DNA]</scope>
    <source>
        <strain evidence="1 2">HARRANVET</strain>
    </source>
</reference>
<protein>
    <submittedName>
        <fullName evidence="1">HK97 gp10 family phage protein</fullName>
    </submittedName>
</protein>
<accession>A0ABS0QP83</accession>
<dbReference type="Proteomes" id="UP000597038">
    <property type="component" value="Unassembled WGS sequence"/>
</dbReference>
<dbReference type="Pfam" id="PF04883">
    <property type="entry name" value="HK97-gp10_like"/>
    <property type="match status" value="1"/>
</dbReference>
<gene>
    <name evidence="1" type="ORF">I9026_05795</name>
</gene>
<dbReference type="EMBL" id="JAEDAQ010000007">
    <property type="protein sequence ID" value="MBH9580882.1"/>
    <property type="molecule type" value="Genomic_DNA"/>
</dbReference>
<sequence length="116" mass="13434">MKVDGLDDLLDALYEQLHDIDDDVDEVLEDNAKDYVFTAKKTASEVMNKGYWTGNLWRMIDYEKTGHLEYTVTSNAAYSGFLEFGTRYMEAEPFMWPTYIKIQGTLKKDLEELVNG</sequence>
<dbReference type="NCBIfam" id="TIGR01725">
    <property type="entry name" value="phge_HK97_gp10"/>
    <property type="match status" value="1"/>
</dbReference>